<dbReference type="PANTHER" id="PTHR35587:SF4">
    <property type="match status" value="1"/>
</dbReference>
<protein>
    <submittedName>
        <fullName evidence="2">Uncharacterized protein</fullName>
    </submittedName>
</protein>
<evidence type="ECO:0000256" key="1">
    <source>
        <dbReference type="SAM" id="MobiDB-lite"/>
    </source>
</evidence>
<keyword evidence="3" id="KW-1185">Reference proteome</keyword>
<dbReference type="VEuPathDB" id="FungiDB:CDV56_109101"/>
<name>A0A397I1I0_ASPTH</name>
<sequence>MIAPNEADGASLASSSNSRRRKPPKLRRERPQQHGLDEAAEKAPNGDMESTEKQAFVPKTSEDASNVDGTSEGESAATEPQLHPVLQQRQTRRLNKPFHDDEEGEVAEHDDFFSTAGRQRPRRVRRGEQQLVPLNTIDNVGRTVGQSGALVPNRTEGAVGRITDTSGRVLGRTSEQNEPQKKEKDEQLRLRLELNLDLEVELKAKISGDLTLSLLLVTATAHCDLEVT</sequence>
<evidence type="ECO:0000313" key="3">
    <source>
        <dbReference type="Proteomes" id="UP000215305"/>
    </source>
</evidence>
<feature type="region of interest" description="Disordered" evidence="1">
    <location>
        <begin position="1"/>
        <end position="111"/>
    </location>
</feature>
<dbReference type="Proteomes" id="UP000215305">
    <property type="component" value="Unassembled WGS sequence"/>
</dbReference>
<dbReference type="GeneID" id="38131075"/>
<feature type="region of interest" description="Disordered" evidence="1">
    <location>
        <begin position="156"/>
        <end position="185"/>
    </location>
</feature>
<feature type="compositionally biased region" description="Polar residues" evidence="1">
    <location>
        <begin position="63"/>
        <end position="73"/>
    </location>
</feature>
<dbReference type="OrthoDB" id="4502408at2759"/>
<dbReference type="PANTHER" id="PTHR35587">
    <property type="entry name" value="EXPRESSED PROTEIN"/>
    <property type="match status" value="1"/>
</dbReference>
<organism evidence="2 3">
    <name type="scientific">Aspergillus thermomutatus</name>
    <name type="common">Neosartorya pseudofischeri</name>
    <dbReference type="NCBI Taxonomy" id="41047"/>
    <lineage>
        <taxon>Eukaryota</taxon>
        <taxon>Fungi</taxon>
        <taxon>Dikarya</taxon>
        <taxon>Ascomycota</taxon>
        <taxon>Pezizomycotina</taxon>
        <taxon>Eurotiomycetes</taxon>
        <taxon>Eurotiomycetidae</taxon>
        <taxon>Eurotiales</taxon>
        <taxon>Aspergillaceae</taxon>
        <taxon>Aspergillus</taxon>
        <taxon>Aspergillus subgen. Fumigati</taxon>
    </lineage>
</organism>
<reference evidence="2" key="1">
    <citation type="submission" date="2018-08" db="EMBL/GenBank/DDBJ databases">
        <title>Draft genome sequence of azole-resistant Aspergillus thermomutatus (Neosartorya pseudofischeri) strain HMR AF 39, isolated from a human nasal aspirate.</title>
        <authorList>
            <person name="Parent-Michaud M."/>
            <person name="Dufresne P.J."/>
            <person name="Fournier E."/>
            <person name="Martineau C."/>
            <person name="Moreira S."/>
            <person name="Perkins V."/>
            <person name="De Repentigny L."/>
            <person name="Dufresne S.F."/>
        </authorList>
    </citation>
    <scope>NUCLEOTIDE SEQUENCE [LARGE SCALE GENOMIC DNA]</scope>
    <source>
        <strain evidence="2">HMR AF 39</strain>
    </source>
</reference>
<dbReference type="EMBL" id="NKHU02000008">
    <property type="protein sequence ID" value="RHZ67163.1"/>
    <property type="molecule type" value="Genomic_DNA"/>
</dbReference>
<gene>
    <name evidence="2" type="ORF">CDV56_109101</name>
</gene>
<proteinExistence type="predicted"/>
<evidence type="ECO:0000313" key="2">
    <source>
        <dbReference type="EMBL" id="RHZ67163.1"/>
    </source>
</evidence>
<comment type="caution">
    <text evidence="2">The sequence shown here is derived from an EMBL/GenBank/DDBJ whole genome shotgun (WGS) entry which is preliminary data.</text>
</comment>
<dbReference type="AlphaFoldDB" id="A0A397I1I0"/>
<accession>A0A397I1I0</accession>
<feature type="compositionally biased region" description="Basic and acidic residues" evidence="1">
    <location>
        <begin position="29"/>
        <end position="41"/>
    </location>
</feature>
<feature type="compositionally biased region" description="Basic residues" evidence="1">
    <location>
        <begin position="18"/>
        <end position="28"/>
    </location>
</feature>
<dbReference type="RefSeq" id="XP_026618515.1">
    <property type="nucleotide sequence ID" value="XM_026762720.1"/>
</dbReference>